<evidence type="ECO:0000256" key="7">
    <source>
        <dbReference type="PROSITE-ProRule" id="PRU01091"/>
    </source>
</evidence>
<feature type="domain" description="Response regulatory" evidence="8">
    <location>
        <begin position="4"/>
        <end position="117"/>
    </location>
</feature>
<dbReference type="GO" id="GO:0005829">
    <property type="term" value="C:cytosol"/>
    <property type="evidence" value="ECO:0007669"/>
    <property type="project" value="TreeGrafter"/>
</dbReference>
<evidence type="ECO:0000256" key="5">
    <source>
        <dbReference type="ARBA" id="ARBA00024867"/>
    </source>
</evidence>
<accession>A0A8J8MFV6</accession>
<feature type="modified residue" description="4-aspartylphosphate" evidence="6">
    <location>
        <position position="52"/>
    </location>
</feature>
<evidence type="ECO:0000256" key="6">
    <source>
        <dbReference type="PROSITE-ProRule" id="PRU00169"/>
    </source>
</evidence>
<evidence type="ECO:0000256" key="2">
    <source>
        <dbReference type="ARBA" id="ARBA00023015"/>
    </source>
</evidence>
<evidence type="ECO:0000259" key="8">
    <source>
        <dbReference type="PROSITE" id="PS50110"/>
    </source>
</evidence>
<dbReference type="InterPro" id="IPR016032">
    <property type="entry name" value="Sig_transdc_resp-reg_C-effctor"/>
</dbReference>
<dbReference type="SMART" id="SM00862">
    <property type="entry name" value="Trans_reg_C"/>
    <property type="match status" value="1"/>
</dbReference>
<protein>
    <recommendedName>
        <fullName evidence="1">Stage 0 sporulation protein A homolog</fullName>
    </recommendedName>
</protein>
<dbReference type="Gene3D" id="1.10.10.10">
    <property type="entry name" value="Winged helix-like DNA-binding domain superfamily/Winged helix DNA-binding domain"/>
    <property type="match status" value="1"/>
</dbReference>
<evidence type="ECO:0000256" key="1">
    <source>
        <dbReference type="ARBA" id="ARBA00018672"/>
    </source>
</evidence>
<feature type="domain" description="OmpR/PhoB-type" evidence="9">
    <location>
        <begin position="127"/>
        <end position="221"/>
    </location>
</feature>
<sequence>MMFKIYLVEDEQNLNDILVFYLKNEGYEVKSFTCGLDAEKCIEEDMHLWILDIMLPDLDGYELIKRIKKHNENIPVIFISARDTDLDIITGLQMGSDDYISKPFLPMELVIRTRKLLKRVYKQEGNNNILINNKYKIDFNKRMVYSGDKVIELTSREFDFLCTIIENKNNAMSRDCLLNKVWGEDYYGSDRVVDDLVRRVRKKLPDIRIETIYGYGYRWCEIEN</sequence>
<keyword evidence="6" id="KW-0597">Phosphoprotein</keyword>
<dbReference type="PANTHER" id="PTHR48111">
    <property type="entry name" value="REGULATOR OF RPOS"/>
    <property type="match status" value="1"/>
</dbReference>
<dbReference type="InterPro" id="IPR039420">
    <property type="entry name" value="WalR-like"/>
</dbReference>
<dbReference type="InterPro" id="IPR001867">
    <property type="entry name" value="OmpR/PhoB-type_DNA-bd"/>
</dbReference>
<evidence type="ECO:0000313" key="11">
    <source>
        <dbReference type="Proteomes" id="UP000677305"/>
    </source>
</evidence>
<evidence type="ECO:0000313" key="10">
    <source>
        <dbReference type="EMBL" id="QUH32038.1"/>
    </source>
</evidence>
<reference evidence="10 11" key="1">
    <citation type="submission" date="2020-07" db="EMBL/GenBank/DDBJ databases">
        <title>Vallitalea guaymasensis genome.</title>
        <authorList>
            <person name="Postec A."/>
        </authorList>
    </citation>
    <scope>NUCLEOTIDE SEQUENCE [LARGE SCALE GENOMIC DNA]</scope>
    <source>
        <strain evidence="10 11">Ra1766G1</strain>
    </source>
</reference>
<gene>
    <name evidence="10" type="ORF">HYG85_16150</name>
</gene>
<dbReference type="InterPro" id="IPR001789">
    <property type="entry name" value="Sig_transdc_resp-reg_receiver"/>
</dbReference>
<dbReference type="InterPro" id="IPR036388">
    <property type="entry name" value="WH-like_DNA-bd_sf"/>
</dbReference>
<keyword evidence="2" id="KW-0805">Transcription regulation</keyword>
<dbReference type="Gene3D" id="6.10.250.690">
    <property type="match status" value="1"/>
</dbReference>
<dbReference type="OrthoDB" id="9790454at2"/>
<proteinExistence type="predicted"/>
<dbReference type="PROSITE" id="PS50110">
    <property type="entry name" value="RESPONSE_REGULATORY"/>
    <property type="match status" value="1"/>
</dbReference>
<dbReference type="Proteomes" id="UP000677305">
    <property type="component" value="Chromosome"/>
</dbReference>
<dbReference type="Pfam" id="PF00072">
    <property type="entry name" value="Response_reg"/>
    <property type="match status" value="1"/>
</dbReference>
<comment type="function">
    <text evidence="5">May play the central regulatory role in sporulation. It may be an element of the effector pathway responsible for the activation of sporulation genes in response to nutritional stress. Spo0A may act in concert with spo0H (a sigma factor) to control the expression of some genes that are critical to the sporulation process.</text>
</comment>
<dbReference type="Pfam" id="PF00486">
    <property type="entry name" value="Trans_reg_C"/>
    <property type="match status" value="1"/>
</dbReference>
<dbReference type="GO" id="GO:0032993">
    <property type="term" value="C:protein-DNA complex"/>
    <property type="evidence" value="ECO:0007669"/>
    <property type="project" value="TreeGrafter"/>
</dbReference>
<dbReference type="Gene3D" id="3.40.50.2300">
    <property type="match status" value="1"/>
</dbReference>
<dbReference type="KEGG" id="vgu:HYG85_16150"/>
<feature type="DNA-binding region" description="OmpR/PhoB-type" evidence="7">
    <location>
        <begin position="127"/>
        <end position="221"/>
    </location>
</feature>
<dbReference type="SMART" id="SM00448">
    <property type="entry name" value="REC"/>
    <property type="match status" value="1"/>
</dbReference>
<dbReference type="CDD" id="cd00383">
    <property type="entry name" value="trans_reg_C"/>
    <property type="match status" value="1"/>
</dbReference>
<keyword evidence="3 7" id="KW-0238">DNA-binding</keyword>
<dbReference type="CDD" id="cd17574">
    <property type="entry name" value="REC_OmpR"/>
    <property type="match status" value="1"/>
</dbReference>
<evidence type="ECO:0000259" key="9">
    <source>
        <dbReference type="PROSITE" id="PS51755"/>
    </source>
</evidence>
<keyword evidence="4" id="KW-0804">Transcription</keyword>
<dbReference type="SUPFAM" id="SSF52172">
    <property type="entry name" value="CheY-like"/>
    <property type="match status" value="1"/>
</dbReference>
<dbReference type="AlphaFoldDB" id="A0A8J8MFV6"/>
<dbReference type="PROSITE" id="PS51755">
    <property type="entry name" value="OMPR_PHOB"/>
    <property type="match status" value="1"/>
</dbReference>
<dbReference type="PANTHER" id="PTHR48111:SF24">
    <property type="entry name" value="TRANSCRIPTIONAL REGULATORY PROTEIN CSSR"/>
    <property type="match status" value="1"/>
</dbReference>
<evidence type="ECO:0000256" key="3">
    <source>
        <dbReference type="ARBA" id="ARBA00023125"/>
    </source>
</evidence>
<dbReference type="GO" id="GO:0000156">
    <property type="term" value="F:phosphorelay response regulator activity"/>
    <property type="evidence" value="ECO:0007669"/>
    <property type="project" value="TreeGrafter"/>
</dbReference>
<dbReference type="EMBL" id="CP058561">
    <property type="protein sequence ID" value="QUH32038.1"/>
    <property type="molecule type" value="Genomic_DNA"/>
</dbReference>
<keyword evidence="11" id="KW-1185">Reference proteome</keyword>
<dbReference type="GO" id="GO:0006355">
    <property type="term" value="P:regulation of DNA-templated transcription"/>
    <property type="evidence" value="ECO:0007669"/>
    <property type="project" value="InterPro"/>
</dbReference>
<dbReference type="SUPFAM" id="SSF46894">
    <property type="entry name" value="C-terminal effector domain of the bipartite response regulators"/>
    <property type="match status" value="1"/>
</dbReference>
<evidence type="ECO:0000256" key="4">
    <source>
        <dbReference type="ARBA" id="ARBA00023163"/>
    </source>
</evidence>
<dbReference type="InterPro" id="IPR011006">
    <property type="entry name" value="CheY-like_superfamily"/>
</dbReference>
<dbReference type="GO" id="GO:0000976">
    <property type="term" value="F:transcription cis-regulatory region binding"/>
    <property type="evidence" value="ECO:0007669"/>
    <property type="project" value="TreeGrafter"/>
</dbReference>
<organism evidence="10 11">
    <name type="scientific">Vallitalea guaymasensis</name>
    <dbReference type="NCBI Taxonomy" id="1185412"/>
    <lineage>
        <taxon>Bacteria</taxon>
        <taxon>Bacillati</taxon>
        <taxon>Bacillota</taxon>
        <taxon>Clostridia</taxon>
        <taxon>Lachnospirales</taxon>
        <taxon>Vallitaleaceae</taxon>
        <taxon>Vallitalea</taxon>
    </lineage>
</organism>
<name>A0A8J8MFV6_9FIRM</name>